<evidence type="ECO:0000256" key="4">
    <source>
        <dbReference type="ARBA" id="ARBA00022448"/>
    </source>
</evidence>
<dbReference type="Gene3D" id="1.10.8.10">
    <property type="entry name" value="DNA helicase RuvA subunit, C-terminal domain"/>
    <property type="match status" value="1"/>
</dbReference>
<evidence type="ECO:0000256" key="2">
    <source>
        <dbReference type="ARBA" id="ARBA00004496"/>
    </source>
</evidence>
<feature type="compositionally biased region" description="Polar residues" evidence="9">
    <location>
        <begin position="36"/>
        <end position="50"/>
    </location>
</feature>
<evidence type="ECO:0000256" key="5">
    <source>
        <dbReference type="ARBA" id="ARBA00022490"/>
    </source>
</evidence>
<keyword evidence="8" id="KW-0539">Nucleus</keyword>
<dbReference type="GO" id="GO:0016973">
    <property type="term" value="P:poly(A)+ mRNA export from nucleus"/>
    <property type="evidence" value="ECO:0007669"/>
    <property type="project" value="TreeGrafter"/>
</dbReference>
<proteinExistence type="inferred from homology"/>
<dbReference type="PROSITE" id="PS51281">
    <property type="entry name" value="TAP_C"/>
    <property type="match status" value="1"/>
</dbReference>
<evidence type="ECO:0000256" key="1">
    <source>
        <dbReference type="ARBA" id="ARBA00004123"/>
    </source>
</evidence>
<dbReference type="InterPro" id="IPR057125">
    <property type="entry name" value="NXF1/2/3/5-like_LRR"/>
</dbReference>
<protein>
    <submittedName>
        <fullName evidence="12">(raccoon dog) hypothetical protein</fullName>
    </submittedName>
</protein>
<keyword evidence="7" id="KW-0509">mRNA transport</keyword>
<dbReference type="PROSITE" id="PS50177">
    <property type="entry name" value="NTF2_DOMAIN"/>
    <property type="match status" value="1"/>
</dbReference>
<dbReference type="SUPFAM" id="SSF54427">
    <property type="entry name" value="NTF2-like"/>
    <property type="match status" value="1"/>
</dbReference>
<comment type="caution">
    <text evidence="12">The sequence shown here is derived from an EMBL/GenBank/DDBJ whole genome shotgun (WGS) entry which is preliminary data.</text>
</comment>
<dbReference type="PANTHER" id="PTHR10662">
    <property type="entry name" value="NUCLEAR RNA EXPORT FACTOR"/>
    <property type="match status" value="1"/>
</dbReference>
<evidence type="ECO:0000256" key="3">
    <source>
        <dbReference type="ARBA" id="ARBA00009285"/>
    </source>
</evidence>
<dbReference type="SUPFAM" id="SSF54928">
    <property type="entry name" value="RNA-binding domain, RBD"/>
    <property type="match status" value="1"/>
</dbReference>
<evidence type="ECO:0000256" key="8">
    <source>
        <dbReference type="ARBA" id="ARBA00023242"/>
    </source>
</evidence>
<feature type="region of interest" description="Disordered" evidence="9">
    <location>
        <begin position="36"/>
        <end position="68"/>
    </location>
</feature>
<feature type="domain" description="TAP-C" evidence="11">
    <location>
        <begin position="563"/>
        <end position="585"/>
    </location>
</feature>
<dbReference type="AlphaFoldDB" id="A0A811Z0Z4"/>
<dbReference type="Pfam" id="PF09162">
    <property type="entry name" value="Tap-RNA_bind"/>
    <property type="match status" value="1"/>
</dbReference>
<evidence type="ECO:0000313" key="12">
    <source>
        <dbReference type="EMBL" id="CAD7682461.1"/>
    </source>
</evidence>
<dbReference type="InterPro" id="IPR002075">
    <property type="entry name" value="NTF2_dom"/>
</dbReference>
<dbReference type="GO" id="GO:0005634">
    <property type="term" value="C:nucleus"/>
    <property type="evidence" value="ECO:0007669"/>
    <property type="project" value="UniProtKB-SubCell"/>
</dbReference>
<reference evidence="12" key="1">
    <citation type="submission" date="2020-12" db="EMBL/GenBank/DDBJ databases">
        <authorList>
            <consortium name="Molecular Ecology Group"/>
        </authorList>
    </citation>
    <scope>NUCLEOTIDE SEQUENCE</scope>
    <source>
        <strain evidence="12">TBG_1078</strain>
    </source>
</reference>
<dbReference type="InterPro" id="IPR015245">
    <property type="entry name" value="Tap_RNA-bd"/>
</dbReference>
<dbReference type="Gene3D" id="3.10.450.50">
    <property type="match status" value="1"/>
</dbReference>
<evidence type="ECO:0000313" key="13">
    <source>
        <dbReference type="Proteomes" id="UP000645828"/>
    </source>
</evidence>
<comment type="similarity">
    <text evidence="3">Belongs to the NXF family.</text>
</comment>
<keyword evidence="13" id="KW-1185">Reference proteome</keyword>
<dbReference type="InterPro" id="IPR035979">
    <property type="entry name" value="RBD_domain_sf"/>
</dbReference>
<dbReference type="GO" id="GO:0003723">
    <property type="term" value="F:RNA binding"/>
    <property type="evidence" value="ECO:0007669"/>
    <property type="project" value="InterPro"/>
</dbReference>
<keyword evidence="5" id="KW-0963">Cytoplasm</keyword>
<dbReference type="Pfam" id="PF22602">
    <property type="entry name" value="NXF_NTF2"/>
    <property type="match status" value="1"/>
</dbReference>
<keyword evidence="6" id="KW-0677">Repeat</keyword>
<feature type="region of interest" description="Disordered" evidence="9">
    <location>
        <begin position="97"/>
        <end position="120"/>
    </location>
</feature>
<dbReference type="InterPro" id="IPR018222">
    <property type="entry name" value="Nuclear_transport_factor_2_euk"/>
</dbReference>
<dbReference type="Gene3D" id="3.30.70.330">
    <property type="match status" value="1"/>
</dbReference>
<sequence length="585" mass="66020">MPLRKGLPVRTPSCLCGADKGVRDLPSPSSAAIVDLQTSSSRPHGLSSQANREDIGDGSLPQSTPWVRHNNVGNSLQRRARCWSIYRRRYNNWSEQVSSGIRPSSHQQQDGDPATNGTHMSTRVRYTPYAIPPCHWRGNFQKQDQVQANMEGEQKPPERKMEGERQDETSGSWFKIIIPFGIKYEETWLLNLIQGQCSVPFTPVEFHYEKMQAQFFVEHASIAFALKSVNGKIWDENNERVSVFVYPSDAPHSVQKELMSEKVEQTKLLPLNRSDKKPYQWDGPSSIMQNASSIKPLNSEVKSAGELDKSKSLQPEEMSANRSSLCTAFPDKSTNISSILELFPKLLCLDSQESPSPTSIGIAAHKKLPTCKGSFFGSDALKSLILQFLLQYYLIDDSGDRQGLLSAYHDEACFSLTTPFNPKDPALSSLCEYFKESRNLKKLKDPSLRVQLLKHTKCDIVRSLCVLPKTQHDLSFFVVDMWFQTEMMICFSVNGVFKEVEGMSQDSVRTFTRTFIATPVSNYSLCIMNDDLFVRDASPKETQSTFSIPVPARSCSSWPTLCQKQQEVVQTFSTQSGMNLQWLQK</sequence>
<accession>A0A811Z0Z4</accession>
<dbReference type="InterPro" id="IPR030217">
    <property type="entry name" value="NXF_fam"/>
</dbReference>
<dbReference type="EMBL" id="CAJHUB010000754">
    <property type="protein sequence ID" value="CAD7682461.1"/>
    <property type="molecule type" value="Genomic_DNA"/>
</dbReference>
<gene>
    <name evidence="12" type="ORF">NYPRO_LOCUS15253</name>
</gene>
<dbReference type="FunFam" id="3.10.450.50:FF:000004">
    <property type="entry name" value="Nuclear RNA export factor 1"/>
    <property type="match status" value="1"/>
</dbReference>
<dbReference type="InterPro" id="IPR005637">
    <property type="entry name" value="TAP_C_dom"/>
</dbReference>
<evidence type="ECO:0000256" key="7">
    <source>
        <dbReference type="ARBA" id="ARBA00022816"/>
    </source>
</evidence>
<organism evidence="12 13">
    <name type="scientific">Nyctereutes procyonoides</name>
    <name type="common">Raccoon dog</name>
    <name type="synonym">Canis procyonoides</name>
    <dbReference type="NCBI Taxonomy" id="34880"/>
    <lineage>
        <taxon>Eukaryota</taxon>
        <taxon>Metazoa</taxon>
        <taxon>Chordata</taxon>
        <taxon>Craniata</taxon>
        <taxon>Vertebrata</taxon>
        <taxon>Euteleostomi</taxon>
        <taxon>Mammalia</taxon>
        <taxon>Eutheria</taxon>
        <taxon>Laurasiatheria</taxon>
        <taxon>Carnivora</taxon>
        <taxon>Caniformia</taxon>
        <taxon>Canidae</taxon>
        <taxon>Nyctereutes</taxon>
    </lineage>
</organism>
<evidence type="ECO:0000256" key="9">
    <source>
        <dbReference type="SAM" id="MobiDB-lite"/>
    </source>
</evidence>
<keyword evidence="4" id="KW-0813">Transport</keyword>
<comment type="subcellular location">
    <subcellularLocation>
        <location evidence="2">Cytoplasm</location>
    </subcellularLocation>
    <subcellularLocation>
        <location evidence="1">Nucleus</location>
    </subcellularLocation>
</comment>
<evidence type="ECO:0000259" key="11">
    <source>
        <dbReference type="PROSITE" id="PS51281"/>
    </source>
</evidence>
<dbReference type="Proteomes" id="UP000645828">
    <property type="component" value="Unassembled WGS sequence"/>
</dbReference>
<dbReference type="GO" id="GO:0005737">
    <property type="term" value="C:cytoplasm"/>
    <property type="evidence" value="ECO:0007669"/>
    <property type="project" value="UniProtKB-SubCell"/>
</dbReference>
<dbReference type="InterPro" id="IPR032710">
    <property type="entry name" value="NTF2-like_dom_sf"/>
</dbReference>
<feature type="domain" description="NTF2" evidence="10">
    <location>
        <begin position="384"/>
        <end position="534"/>
    </location>
</feature>
<dbReference type="Pfam" id="PF24048">
    <property type="entry name" value="LRR_NXF1-5"/>
    <property type="match status" value="1"/>
</dbReference>
<dbReference type="InterPro" id="IPR012677">
    <property type="entry name" value="Nucleotide-bd_a/b_plait_sf"/>
</dbReference>
<dbReference type="PANTHER" id="PTHR10662:SF12">
    <property type="entry name" value="NUCLEAR RNA EXPORT FACTOR 3"/>
    <property type="match status" value="1"/>
</dbReference>
<evidence type="ECO:0000259" key="10">
    <source>
        <dbReference type="PROSITE" id="PS50177"/>
    </source>
</evidence>
<name>A0A811Z0Z4_NYCPR</name>
<dbReference type="FunFam" id="3.30.70.330:FF:000165">
    <property type="entry name" value="nuclear RNA export factor 1"/>
    <property type="match status" value="1"/>
</dbReference>
<evidence type="ECO:0000256" key="6">
    <source>
        <dbReference type="ARBA" id="ARBA00022737"/>
    </source>
</evidence>